<feature type="transmembrane region" description="Helical" evidence="8">
    <location>
        <begin position="336"/>
        <end position="359"/>
    </location>
</feature>
<feature type="transmembrane region" description="Helical" evidence="8">
    <location>
        <begin position="199"/>
        <end position="217"/>
    </location>
</feature>
<organism evidence="10 11">
    <name type="scientific">Candidatus Kaiserbacteria bacterium RIFCSPLOWO2_12_FULL_45_26</name>
    <dbReference type="NCBI Taxonomy" id="1798525"/>
    <lineage>
        <taxon>Bacteria</taxon>
        <taxon>Candidatus Kaiseribacteriota</taxon>
    </lineage>
</organism>
<reference evidence="10 11" key="1">
    <citation type="journal article" date="2016" name="Nat. Commun.">
        <title>Thousands of microbial genomes shed light on interconnected biogeochemical processes in an aquifer system.</title>
        <authorList>
            <person name="Anantharaman K."/>
            <person name="Brown C.T."/>
            <person name="Hug L.A."/>
            <person name="Sharon I."/>
            <person name="Castelle C.J."/>
            <person name="Probst A.J."/>
            <person name="Thomas B.C."/>
            <person name="Singh A."/>
            <person name="Wilkins M.J."/>
            <person name="Karaoz U."/>
            <person name="Brodie E.L."/>
            <person name="Williams K.H."/>
            <person name="Hubbard S.S."/>
            <person name="Banfield J.F."/>
        </authorList>
    </citation>
    <scope>NUCLEOTIDE SEQUENCE [LARGE SCALE GENOMIC DNA]</scope>
</reference>
<dbReference type="EMBL" id="MFMM01000001">
    <property type="protein sequence ID" value="OGG85398.1"/>
    <property type="molecule type" value="Genomic_DNA"/>
</dbReference>
<evidence type="ECO:0000256" key="5">
    <source>
        <dbReference type="ARBA" id="ARBA00022842"/>
    </source>
</evidence>
<dbReference type="AlphaFoldDB" id="A0A1F6FHP8"/>
<gene>
    <name evidence="10" type="ORF">A3G90_02075</name>
</gene>
<dbReference type="PANTHER" id="PTHR41394:SF5">
    <property type="entry name" value="SLC41A_MGTE INTEGRAL MEMBRANE DOMAIN-CONTAINING PROTEIN"/>
    <property type="match status" value="1"/>
</dbReference>
<dbReference type="SUPFAM" id="SSF161093">
    <property type="entry name" value="MgtE membrane domain-like"/>
    <property type="match status" value="1"/>
</dbReference>
<keyword evidence="3" id="KW-0813">Transport</keyword>
<evidence type="ECO:0000259" key="9">
    <source>
        <dbReference type="Pfam" id="PF01769"/>
    </source>
</evidence>
<comment type="subcellular location">
    <subcellularLocation>
        <location evidence="1">Membrane</location>
        <topology evidence="1">Multi-pass membrane protein</topology>
    </subcellularLocation>
</comment>
<dbReference type="InterPro" id="IPR046342">
    <property type="entry name" value="CBS_dom_sf"/>
</dbReference>
<evidence type="ECO:0000256" key="6">
    <source>
        <dbReference type="ARBA" id="ARBA00022989"/>
    </source>
</evidence>
<dbReference type="STRING" id="1798525.A3G90_02075"/>
<feature type="transmembrane region" description="Helical" evidence="8">
    <location>
        <begin position="271"/>
        <end position="292"/>
    </location>
</feature>
<dbReference type="Gene3D" id="1.10.357.20">
    <property type="entry name" value="SLC41 divalent cation transporters, integral membrane domain"/>
    <property type="match status" value="1"/>
</dbReference>
<dbReference type="PANTHER" id="PTHR41394">
    <property type="entry name" value="MAGNESIUM TRANSPORTER MGTE"/>
    <property type="match status" value="1"/>
</dbReference>
<protein>
    <recommendedName>
        <fullName evidence="9">SLC41A/MgtE integral membrane domain-containing protein</fullName>
    </recommendedName>
</protein>
<keyword evidence="4 8" id="KW-0812">Transmembrane</keyword>
<dbReference type="Gene3D" id="3.10.580.10">
    <property type="entry name" value="CBS-domain"/>
    <property type="match status" value="1"/>
</dbReference>
<keyword evidence="6 8" id="KW-1133">Transmembrane helix</keyword>
<dbReference type="InterPro" id="IPR036739">
    <property type="entry name" value="SLC41_membr_dom_sf"/>
</dbReference>
<feature type="transmembrane region" description="Helical" evidence="8">
    <location>
        <begin position="298"/>
        <end position="324"/>
    </location>
</feature>
<evidence type="ECO:0000256" key="1">
    <source>
        <dbReference type="ARBA" id="ARBA00004141"/>
    </source>
</evidence>
<feature type="transmembrane region" description="Helical" evidence="8">
    <location>
        <begin position="229"/>
        <end position="250"/>
    </location>
</feature>
<dbReference type="Proteomes" id="UP000177325">
    <property type="component" value="Unassembled WGS sequence"/>
</dbReference>
<keyword evidence="7 8" id="KW-0472">Membrane</keyword>
<comment type="caution">
    <text evidence="10">The sequence shown here is derived from an EMBL/GenBank/DDBJ whole genome shotgun (WGS) entry which is preliminary data.</text>
</comment>
<comment type="similarity">
    <text evidence="2">Belongs to the SLC41A transporter family.</text>
</comment>
<evidence type="ECO:0000256" key="7">
    <source>
        <dbReference type="ARBA" id="ARBA00023136"/>
    </source>
</evidence>
<accession>A0A1F6FHP8</accession>
<dbReference type="GO" id="GO:0008324">
    <property type="term" value="F:monoatomic cation transmembrane transporter activity"/>
    <property type="evidence" value="ECO:0007669"/>
    <property type="project" value="InterPro"/>
</dbReference>
<dbReference type="SUPFAM" id="SSF54631">
    <property type="entry name" value="CBS-domain pair"/>
    <property type="match status" value="1"/>
</dbReference>
<name>A0A1F6FHP8_9BACT</name>
<dbReference type="GO" id="GO:0016020">
    <property type="term" value="C:membrane"/>
    <property type="evidence" value="ECO:0007669"/>
    <property type="project" value="UniProtKB-SubCell"/>
</dbReference>
<evidence type="ECO:0000256" key="3">
    <source>
        <dbReference type="ARBA" id="ARBA00022448"/>
    </source>
</evidence>
<evidence type="ECO:0000313" key="11">
    <source>
        <dbReference type="Proteomes" id="UP000177325"/>
    </source>
</evidence>
<sequence length="360" mass="39538">MLDHMDPRQAENILARIKDQKRRLKIIKKLKDDARDKIEYFLRFHPKATTSLINFNYILLPNTATIAQAAEAIEEHFEDIGKFPEILVHENGALVGEILMSTLVRERNSATLKRFVRPVQTITYQAEVAQVVDTLTLSHRKKVIVLDYDESVLGVIYADDAIALFGDLPAESLYDMSGMDDTSRPFDSVSKKFKSRYKWLVLNLVTAFMAGSMIFIFKDTIDKLVVLAMYIPIVAGMGGNAASQVFAVMLRGLTLGTISYKTAGPVIWREVQAGALNGLLIGSIVAVISVVWNDSALLGLVVGIAMVGVHMVAGLFGAFVPIFLKNLGLDPAAMSTMIITTATDVLGLLFLLGLASLILF</sequence>
<feature type="domain" description="SLC41A/MgtE integral membrane" evidence="9">
    <location>
        <begin position="231"/>
        <end position="354"/>
    </location>
</feature>
<keyword evidence="5" id="KW-0460">Magnesium</keyword>
<proteinExistence type="inferred from homology"/>
<dbReference type="Pfam" id="PF01769">
    <property type="entry name" value="MgtE"/>
    <property type="match status" value="1"/>
</dbReference>
<dbReference type="InterPro" id="IPR006667">
    <property type="entry name" value="SLC41_membr_dom"/>
</dbReference>
<evidence type="ECO:0000256" key="8">
    <source>
        <dbReference type="SAM" id="Phobius"/>
    </source>
</evidence>
<evidence type="ECO:0000256" key="4">
    <source>
        <dbReference type="ARBA" id="ARBA00022692"/>
    </source>
</evidence>
<evidence type="ECO:0000313" key="10">
    <source>
        <dbReference type="EMBL" id="OGG85398.1"/>
    </source>
</evidence>
<evidence type="ECO:0000256" key="2">
    <source>
        <dbReference type="ARBA" id="ARBA00009749"/>
    </source>
</evidence>